<dbReference type="InterPro" id="IPR003593">
    <property type="entry name" value="AAA+_ATPase"/>
</dbReference>
<dbReference type="InterPro" id="IPR017871">
    <property type="entry name" value="ABC_transporter-like_CS"/>
</dbReference>
<keyword evidence="11" id="KW-1185">Reference proteome</keyword>
<comment type="subcellular location">
    <subcellularLocation>
        <location evidence="1">Cell membrane</location>
        <topology evidence="1">Multi-pass membrane protein</topology>
    </subcellularLocation>
</comment>
<dbReference type="Proteomes" id="UP000609346">
    <property type="component" value="Unassembled WGS sequence"/>
</dbReference>
<evidence type="ECO:0000259" key="8">
    <source>
        <dbReference type="PROSITE" id="PS50893"/>
    </source>
</evidence>
<dbReference type="InterPro" id="IPR036640">
    <property type="entry name" value="ABC1_TM_sf"/>
</dbReference>
<dbReference type="SMART" id="SM00382">
    <property type="entry name" value="AAA"/>
    <property type="match status" value="1"/>
</dbReference>
<dbReference type="PROSITE" id="PS50929">
    <property type="entry name" value="ABC_TM1F"/>
    <property type="match status" value="1"/>
</dbReference>
<feature type="transmembrane region" description="Helical" evidence="7">
    <location>
        <begin position="257"/>
        <end position="275"/>
    </location>
</feature>
<sequence length="600" mass="65527">METSTTMHSTFRSFLWLLRQSNSERGAYGLLIATSLLSTVLGLGIVEATRRIITGAAEQSLAPIYSGLIIGLAAVAAQFINQLVITWLKATVDNRATTRLQLKLLRKVATQHGMKIEQYHSSELYGRITDSVAEAQSGLNDKLIRLVTNLVQLLVSFTYFSWLNLPLALGMVGFAVAFPLLVYPLTGRLNRHHARRHEEMANSDILLQDAIQGGLNVRALSIRGLLLNKFTNKIETVRKRNTAIAAYDGMFDFANRGLMYGGMLFILGFGGYQVLRGSLTVGGLTAFVAASGKLTGPLRSIAGMWNELIASLSHTSRFAKLLDWPEEVTDGYSSPATLDPAGVTIQVSQLSYGYEGKPSVLNEIDMKINQGELTVILGKSGCGKSTLLRLLAKLDEPASGRIETNQSSLEEQSAQAWHAKIGYVPQASLLFTGTIRDNICFGKLDATQADIEQAAIIAQIHDRIMQLPNTYETTIREKEDNMLSGGELQRMALARAIVRNPALLLLDEPTASLDPITESQLMSALHQFRSKKTVVLVTHKLSIAQQADQIIVLEDGMVAESGSHAQLISLGGRYCAWTSENEVGEVNSFACVHIGNPFVH</sequence>
<evidence type="ECO:0000256" key="3">
    <source>
        <dbReference type="ARBA" id="ARBA00022741"/>
    </source>
</evidence>
<dbReference type="PANTHER" id="PTHR43394">
    <property type="entry name" value="ATP-DEPENDENT PERMEASE MDL1, MITOCHONDRIAL"/>
    <property type="match status" value="1"/>
</dbReference>
<evidence type="ECO:0000256" key="7">
    <source>
        <dbReference type="SAM" id="Phobius"/>
    </source>
</evidence>
<evidence type="ECO:0000256" key="6">
    <source>
        <dbReference type="ARBA" id="ARBA00023136"/>
    </source>
</evidence>
<dbReference type="Pfam" id="PF00664">
    <property type="entry name" value="ABC_membrane"/>
    <property type="match status" value="1"/>
</dbReference>
<dbReference type="Pfam" id="PF00005">
    <property type="entry name" value="ABC_tran"/>
    <property type="match status" value="1"/>
</dbReference>
<feature type="transmembrane region" description="Helical" evidence="7">
    <location>
        <begin position="65"/>
        <end position="88"/>
    </location>
</feature>
<evidence type="ECO:0000256" key="1">
    <source>
        <dbReference type="ARBA" id="ARBA00004651"/>
    </source>
</evidence>
<keyword evidence="2 7" id="KW-0812">Transmembrane</keyword>
<organism evidence="10 11">
    <name type="scientific">Paenibacillus terricola</name>
    <dbReference type="NCBI Taxonomy" id="2763503"/>
    <lineage>
        <taxon>Bacteria</taxon>
        <taxon>Bacillati</taxon>
        <taxon>Bacillota</taxon>
        <taxon>Bacilli</taxon>
        <taxon>Bacillales</taxon>
        <taxon>Paenibacillaceae</taxon>
        <taxon>Paenibacillus</taxon>
    </lineage>
</organism>
<evidence type="ECO:0000256" key="5">
    <source>
        <dbReference type="ARBA" id="ARBA00022989"/>
    </source>
</evidence>
<dbReference type="GO" id="GO:0005524">
    <property type="term" value="F:ATP binding"/>
    <property type="evidence" value="ECO:0007669"/>
    <property type="project" value="UniProtKB-KW"/>
</dbReference>
<evidence type="ECO:0000256" key="4">
    <source>
        <dbReference type="ARBA" id="ARBA00022840"/>
    </source>
</evidence>
<dbReference type="InterPro" id="IPR003439">
    <property type="entry name" value="ABC_transporter-like_ATP-bd"/>
</dbReference>
<proteinExistence type="predicted"/>
<feature type="domain" description="ABC transporter" evidence="8">
    <location>
        <begin position="345"/>
        <end position="580"/>
    </location>
</feature>
<feature type="transmembrane region" description="Helical" evidence="7">
    <location>
        <begin position="168"/>
        <end position="186"/>
    </location>
</feature>
<comment type="caution">
    <text evidence="10">The sequence shown here is derived from an EMBL/GenBank/DDBJ whole genome shotgun (WGS) entry which is preliminary data.</text>
</comment>
<evidence type="ECO:0000256" key="2">
    <source>
        <dbReference type="ARBA" id="ARBA00022692"/>
    </source>
</evidence>
<dbReference type="PROSITE" id="PS00211">
    <property type="entry name" value="ABC_TRANSPORTER_1"/>
    <property type="match status" value="1"/>
</dbReference>
<dbReference type="RefSeq" id="WP_191205385.1">
    <property type="nucleotide sequence ID" value="NZ_JACXZA010000005.1"/>
</dbReference>
<protein>
    <submittedName>
        <fullName evidence="10">ABC transporter ATP-binding protein</fullName>
    </submittedName>
</protein>
<accession>A0ABR8N0M7</accession>
<dbReference type="Gene3D" id="1.20.1560.10">
    <property type="entry name" value="ABC transporter type 1, transmembrane domain"/>
    <property type="match status" value="1"/>
</dbReference>
<reference evidence="10 11" key="1">
    <citation type="submission" date="2020-09" db="EMBL/GenBank/DDBJ databases">
        <title>Paenibacillus sp. strain PR3 16S rRNA gene Genome sequencing and assembly.</title>
        <authorList>
            <person name="Kim J."/>
        </authorList>
    </citation>
    <scope>NUCLEOTIDE SEQUENCE [LARGE SCALE GENOMIC DNA]</scope>
    <source>
        <strain evidence="10 11">PR3</strain>
    </source>
</reference>
<gene>
    <name evidence="10" type="ORF">H8B09_20155</name>
</gene>
<feature type="transmembrane region" description="Helical" evidence="7">
    <location>
        <begin position="27"/>
        <end position="45"/>
    </location>
</feature>
<dbReference type="PROSITE" id="PS50893">
    <property type="entry name" value="ABC_TRANSPORTER_2"/>
    <property type="match status" value="1"/>
</dbReference>
<evidence type="ECO:0000313" key="10">
    <source>
        <dbReference type="EMBL" id="MBD3921091.1"/>
    </source>
</evidence>
<keyword evidence="6 7" id="KW-0472">Membrane</keyword>
<dbReference type="SUPFAM" id="SSF90123">
    <property type="entry name" value="ABC transporter transmembrane region"/>
    <property type="match status" value="1"/>
</dbReference>
<dbReference type="PANTHER" id="PTHR43394:SF1">
    <property type="entry name" value="ATP-BINDING CASSETTE SUB-FAMILY B MEMBER 10, MITOCHONDRIAL"/>
    <property type="match status" value="1"/>
</dbReference>
<feature type="domain" description="ABC transmembrane type-1" evidence="9">
    <location>
        <begin position="30"/>
        <end position="310"/>
    </location>
</feature>
<dbReference type="InterPro" id="IPR039421">
    <property type="entry name" value="Type_1_exporter"/>
</dbReference>
<dbReference type="Gene3D" id="3.40.50.300">
    <property type="entry name" value="P-loop containing nucleotide triphosphate hydrolases"/>
    <property type="match status" value="1"/>
</dbReference>
<dbReference type="InterPro" id="IPR011527">
    <property type="entry name" value="ABC1_TM_dom"/>
</dbReference>
<dbReference type="InterPro" id="IPR027417">
    <property type="entry name" value="P-loop_NTPase"/>
</dbReference>
<evidence type="ECO:0000313" key="11">
    <source>
        <dbReference type="Proteomes" id="UP000609346"/>
    </source>
</evidence>
<dbReference type="EMBL" id="JACXZA010000005">
    <property type="protein sequence ID" value="MBD3921091.1"/>
    <property type="molecule type" value="Genomic_DNA"/>
</dbReference>
<name>A0ABR8N0M7_9BACL</name>
<evidence type="ECO:0000259" key="9">
    <source>
        <dbReference type="PROSITE" id="PS50929"/>
    </source>
</evidence>
<dbReference type="CDD" id="cd07346">
    <property type="entry name" value="ABC_6TM_exporters"/>
    <property type="match status" value="1"/>
</dbReference>
<keyword evidence="5 7" id="KW-1133">Transmembrane helix</keyword>
<dbReference type="SUPFAM" id="SSF52540">
    <property type="entry name" value="P-loop containing nucleoside triphosphate hydrolases"/>
    <property type="match status" value="1"/>
</dbReference>
<keyword evidence="4 10" id="KW-0067">ATP-binding</keyword>
<keyword evidence="3" id="KW-0547">Nucleotide-binding</keyword>